<protein>
    <submittedName>
        <fullName evidence="3">Alpha/beta hydrolase</fullName>
    </submittedName>
</protein>
<dbReference type="InterPro" id="IPR050471">
    <property type="entry name" value="AB_hydrolase"/>
</dbReference>
<sequence length="288" mass="32025">MTSAEKNKQPSLQIPKAIVTTAKLLEKVAPSLLLKFAYKLFITPINYPTPEREKDMIKNSVIETCYIPAFKKKVAVYKYKNPDALKKVLLVHGWSGRGTQLFSIAKEMAKLGYQVISFDGPAHGKSEGKKSTMKEFIQTIQEVDKQYGPFEFVIGHSLGAMAVANALNEGLVVKKAVLISGGDIVTDVIADFVDHLKVDTSYNKKLQDKFEKEYQLKMNDYSVSAVAKNITIPCLIIHDTTDTDVKVEAAYNIHKHLPGSELVITEGLGHRKILGDKTVIQKIISFLN</sequence>
<keyword evidence="3" id="KW-0378">Hydrolase</keyword>
<reference evidence="3" key="1">
    <citation type="submission" date="2021-08" db="EMBL/GenBank/DDBJ databases">
        <title>Flavobacterium sp. strain CC-SYL302.</title>
        <authorList>
            <person name="Lin S.-Y."/>
            <person name="Lee T.-H."/>
            <person name="Young C.-C."/>
        </authorList>
    </citation>
    <scope>NUCLEOTIDE SEQUENCE</scope>
    <source>
        <strain evidence="3">CC-SYL302</strain>
    </source>
</reference>
<name>A0ABY6M4H0_9FLAO</name>
<evidence type="ECO:0000259" key="2">
    <source>
        <dbReference type="Pfam" id="PF08386"/>
    </source>
</evidence>
<proteinExistence type="predicted"/>
<evidence type="ECO:0000313" key="4">
    <source>
        <dbReference type="Proteomes" id="UP001163328"/>
    </source>
</evidence>
<accession>A0ABY6M4H0</accession>
<dbReference type="InterPro" id="IPR000073">
    <property type="entry name" value="AB_hydrolase_1"/>
</dbReference>
<dbReference type="Gene3D" id="3.40.50.1820">
    <property type="entry name" value="alpha/beta hydrolase"/>
    <property type="match status" value="1"/>
</dbReference>
<evidence type="ECO:0000259" key="1">
    <source>
        <dbReference type="Pfam" id="PF00561"/>
    </source>
</evidence>
<dbReference type="InterPro" id="IPR029058">
    <property type="entry name" value="AB_hydrolase_fold"/>
</dbReference>
<dbReference type="Pfam" id="PF08386">
    <property type="entry name" value="Abhydrolase_4"/>
    <property type="match status" value="1"/>
</dbReference>
<evidence type="ECO:0000313" key="3">
    <source>
        <dbReference type="EMBL" id="UYW02545.1"/>
    </source>
</evidence>
<dbReference type="SUPFAM" id="SSF53474">
    <property type="entry name" value="alpha/beta-Hydrolases"/>
    <property type="match status" value="1"/>
</dbReference>
<dbReference type="GO" id="GO:0016787">
    <property type="term" value="F:hydrolase activity"/>
    <property type="evidence" value="ECO:0007669"/>
    <property type="project" value="UniProtKB-KW"/>
</dbReference>
<dbReference type="RefSeq" id="WP_264435113.1">
    <property type="nucleotide sequence ID" value="NZ_CP081495.1"/>
</dbReference>
<feature type="domain" description="Peptidase S33 tripeptidyl aminopeptidase-like C-terminal" evidence="2">
    <location>
        <begin position="228"/>
        <end position="287"/>
    </location>
</feature>
<keyword evidence="4" id="KW-1185">Reference proteome</keyword>
<dbReference type="InterPro" id="IPR013595">
    <property type="entry name" value="Pept_S33_TAP-like_C"/>
</dbReference>
<gene>
    <name evidence="3" type="ORF">K5I29_06645</name>
</gene>
<dbReference type="PANTHER" id="PTHR43433:SF5">
    <property type="entry name" value="AB HYDROLASE-1 DOMAIN-CONTAINING PROTEIN"/>
    <property type="match status" value="1"/>
</dbReference>
<dbReference type="Pfam" id="PF00561">
    <property type="entry name" value="Abhydrolase_1"/>
    <property type="match status" value="1"/>
</dbReference>
<dbReference type="PANTHER" id="PTHR43433">
    <property type="entry name" value="HYDROLASE, ALPHA/BETA FOLD FAMILY PROTEIN"/>
    <property type="match status" value="1"/>
</dbReference>
<feature type="domain" description="AB hydrolase-1" evidence="1">
    <location>
        <begin position="88"/>
        <end position="215"/>
    </location>
</feature>
<dbReference type="EMBL" id="CP081495">
    <property type="protein sequence ID" value="UYW02545.1"/>
    <property type="molecule type" value="Genomic_DNA"/>
</dbReference>
<dbReference type="Proteomes" id="UP001163328">
    <property type="component" value="Chromosome"/>
</dbReference>
<organism evidence="3 4">
    <name type="scientific">Flavobacterium agricola</name>
    <dbReference type="NCBI Taxonomy" id="2870839"/>
    <lineage>
        <taxon>Bacteria</taxon>
        <taxon>Pseudomonadati</taxon>
        <taxon>Bacteroidota</taxon>
        <taxon>Flavobacteriia</taxon>
        <taxon>Flavobacteriales</taxon>
        <taxon>Flavobacteriaceae</taxon>
        <taxon>Flavobacterium</taxon>
    </lineage>
</organism>